<dbReference type="SUPFAM" id="SSF53092">
    <property type="entry name" value="Creatinase/prolidase N-terminal domain"/>
    <property type="match status" value="1"/>
</dbReference>
<dbReference type="RefSeq" id="WP_317940313.1">
    <property type="nucleotide sequence ID" value="NZ_JAUBDJ010000002.1"/>
</dbReference>
<evidence type="ECO:0000259" key="3">
    <source>
        <dbReference type="Pfam" id="PF00557"/>
    </source>
</evidence>
<dbReference type="PRINTS" id="PR00599">
    <property type="entry name" value="MAPEPTIDASE"/>
</dbReference>
<dbReference type="Gene3D" id="3.90.230.10">
    <property type="entry name" value="Creatinase/methionine aminopeptidase superfamily"/>
    <property type="match status" value="1"/>
</dbReference>
<sequence length="362" mass="40282">MNERLSKLTDRLIGREWQGVIIYSPENRYYFSKYRGTAGMLVIQSGSQKLITDFRYVDQAKAQASDFDVLQHQQNMVELVCDQFSHLKRGVVGLEFGAVPVEIYLELKERLPQIEFVDCSEVTNAIRSIKDEEEIESIAKGIEICDQAFAHILTFIEPGKTEKEIGLELELFMKKAGAEGIKANHVIASGPRASLPHGQATDRVLEVGDFLKMDYGAIVNGYISDFTRTVVLGPPTEKQLKIYSIVRKAQEESLKIIGPGVRCCDVDDVGRSIIADAGYGPNFGHSLGHSLGLFIHESPALRSTDQTILQPGMVITVEPGIYIPGWGGVRIEDLLVITEDGYRNLTTSTKDLQIINVREEVH</sequence>
<dbReference type="EMBL" id="JAUBDJ010000002">
    <property type="protein sequence ID" value="MDW0116217.1"/>
    <property type="molecule type" value="Genomic_DNA"/>
</dbReference>
<dbReference type="InterPro" id="IPR001131">
    <property type="entry name" value="Peptidase_M24B_aminopep-P_CS"/>
</dbReference>
<reference evidence="5 6" key="1">
    <citation type="submission" date="2023-06" db="EMBL/GenBank/DDBJ databases">
        <title>Sporosarcina sp. nov., isolated from Korean traditional fermented seafood 'Jeotgal'.</title>
        <authorList>
            <person name="Yang A.I."/>
            <person name="Shin N.-R."/>
        </authorList>
    </citation>
    <scope>NUCLEOTIDE SEQUENCE [LARGE SCALE GENOMIC DNA]</scope>
    <source>
        <strain evidence="5 6">KCTC43456</strain>
    </source>
</reference>
<dbReference type="InterPro" id="IPR036005">
    <property type="entry name" value="Creatinase/aminopeptidase-like"/>
</dbReference>
<accession>A0AAW9A501</accession>
<name>A0AAW9A501_9BACL</name>
<proteinExistence type="predicted"/>
<dbReference type="InterPro" id="IPR050659">
    <property type="entry name" value="Peptidase_M24B"/>
</dbReference>
<dbReference type="Pfam" id="PF01321">
    <property type="entry name" value="Creatinase_N"/>
    <property type="match status" value="1"/>
</dbReference>
<keyword evidence="1" id="KW-0479">Metal-binding</keyword>
<organism evidence="5 6">
    <name type="scientific">Sporosarcina thermotolerans</name>
    <dbReference type="NCBI Taxonomy" id="633404"/>
    <lineage>
        <taxon>Bacteria</taxon>
        <taxon>Bacillati</taxon>
        <taxon>Bacillota</taxon>
        <taxon>Bacilli</taxon>
        <taxon>Bacillales</taxon>
        <taxon>Caryophanaceae</taxon>
        <taxon>Sporosarcina</taxon>
    </lineage>
</organism>
<evidence type="ECO:0000259" key="4">
    <source>
        <dbReference type="Pfam" id="PF01321"/>
    </source>
</evidence>
<dbReference type="Gene3D" id="3.40.350.10">
    <property type="entry name" value="Creatinase/prolidase N-terminal domain"/>
    <property type="match status" value="1"/>
</dbReference>
<feature type="domain" description="Peptidase M24" evidence="3">
    <location>
        <begin position="137"/>
        <end position="339"/>
    </location>
</feature>
<keyword evidence="2" id="KW-0378">Hydrolase</keyword>
<dbReference type="CDD" id="cd01092">
    <property type="entry name" value="APP-like"/>
    <property type="match status" value="1"/>
</dbReference>
<dbReference type="PANTHER" id="PTHR46112">
    <property type="entry name" value="AMINOPEPTIDASE"/>
    <property type="match status" value="1"/>
</dbReference>
<protein>
    <submittedName>
        <fullName evidence="5">Xaa-Pro peptidase family protein</fullName>
    </submittedName>
</protein>
<comment type="caution">
    <text evidence="5">The sequence shown here is derived from an EMBL/GenBank/DDBJ whole genome shotgun (WGS) entry which is preliminary data.</text>
</comment>
<dbReference type="SUPFAM" id="SSF55920">
    <property type="entry name" value="Creatinase/aminopeptidase"/>
    <property type="match status" value="1"/>
</dbReference>
<gene>
    <name evidence="5" type="ORF">QTL97_04675</name>
</gene>
<keyword evidence="6" id="KW-1185">Reference proteome</keyword>
<dbReference type="AlphaFoldDB" id="A0AAW9A501"/>
<dbReference type="Proteomes" id="UP001271648">
    <property type="component" value="Unassembled WGS sequence"/>
</dbReference>
<dbReference type="GO" id="GO:0046872">
    <property type="term" value="F:metal ion binding"/>
    <property type="evidence" value="ECO:0007669"/>
    <property type="project" value="UniProtKB-KW"/>
</dbReference>
<dbReference type="InterPro" id="IPR001714">
    <property type="entry name" value="Pept_M24_MAP"/>
</dbReference>
<evidence type="ECO:0000256" key="1">
    <source>
        <dbReference type="ARBA" id="ARBA00022723"/>
    </source>
</evidence>
<dbReference type="Pfam" id="PF00557">
    <property type="entry name" value="Peptidase_M24"/>
    <property type="match status" value="1"/>
</dbReference>
<evidence type="ECO:0000313" key="6">
    <source>
        <dbReference type="Proteomes" id="UP001271648"/>
    </source>
</evidence>
<dbReference type="InterPro" id="IPR000587">
    <property type="entry name" value="Creatinase_N"/>
</dbReference>
<dbReference type="PANTHER" id="PTHR46112:SF3">
    <property type="entry name" value="AMINOPEPTIDASE YPDF"/>
    <property type="match status" value="1"/>
</dbReference>
<evidence type="ECO:0000256" key="2">
    <source>
        <dbReference type="ARBA" id="ARBA00022801"/>
    </source>
</evidence>
<dbReference type="GO" id="GO:0008235">
    <property type="term" value="F:metalloexopeptidase activity"/>
    <property type="evidence" value="ECO:0007669"/>
    <property type="project" value="UniProtKB-ARBA"/>
</dbReference>
<dbReference type="GO" id="GO:0004177">
    <property type="term" value="F:aminopeptidase activity"/>
    <property type="evidence" value="ECO:0007669"/>
    <property type="project" value="UniProtKB-ARBA"/>
</dbReference>
<dbReference type="PROSITE" id="PS00491">
    <property type="entry name" value="PROLINE_PEPTIDASE"/>
    <property type="match status" value="1"/>
</dbReference>
<feature type="domain" description="Creatinase N-terminal" evidence="4">
    <location>
        <begin position="4"/>
        <end position="129"/>
    </location>
</feature>
<dbReference type="InterPro" id="IPR000994">
    <property type="entry name" value="Pept_M24"/>
</dbReference>
<evidence type="ECO:0000313" key="5">
    <source>
        <dbReference type="EMBL" id="MDW0116217.1"/>
    </source>
</evidence>
<dbReference type="InterPro" id="IPR029149">
    <property type="entry name" value="Creatin/AminoP/Spt16_N"/>
</dbReference>